<feature type="compositionally biased region" description="Polar residues" evidence="2">
    <location>
        <begin position="726"/>
        <end position="736"/>
    </location>
</feature>
<evidence type="ECO:0000313" key="5">
    <source>
        <dbReference type="Proteomes" id="UP000319731"/>
    </source>
</evidence>
<evidence type="ECO:0000256" key="2">
    <source>
        <dbReference type="SAM" id="MobiDB-lite"/>
    </source>
</evidence>
<feature type="region of interest" description="Disordered" evidence="2">
    <location>
        <begin position="465"/>
        <end position="498"/>
    </location>
</feature>
<dbReference type="STRING" id="1806994.A0A507CFN8"/>
<comment type="caution">
    <text evidence="4">The sequence shown here is derived from an EMBL/GenBank/DDBJ whole genome shotgun (WGS) entry which is preliminary data.</text>
</comment>
<dbReference type="InterPro" id="IPR003593">
    <property type="entry name" value="AAA+_ATPase"/>
</dbReference>
<sequence length="736" mass="81046">MTVKKSITMEQSTADDLKKALTTTTEVDLDSTIKILDKAATSEAAKKLVNPLVLYSLAHKKARNSLTYRAVLAVSRRLNAVKDALVQSVEPNGSLEPLIQLLNVSSMHGILLAYLPESPLGHKLRTNIYAVDMFVTSLLVTGTTSLMSVSGSVLRSLFSPTQSQTDSVSVKVEYYRMDAYGEQMVNLHYKALSWLISRASQNQTGGDFRMVPFEEDGYNYDATEEDDAGPPFNILPRGDGVLNVENDGFKFSVYFDHSGDSGEGKKDDNRGWSSSRAVTSEPPIIIQRVDSGPTDISWMHAWLVGVTKSYLKEETKNKVRARWEMRETYWARIHSLHSNRGLASVALDQPQEELLKRDLDTFLADRDFYARIGLPYRRGYLFSGKPGTGKTSLINALSATFDRDLYYINLKDVKDDNALQSCFSTVPKNSIIVFEDIDAQSPIVHTRDKRAGFLRQAKQEKRLAALTSKNTAADSDSDNNNDRAFSDDSDSESGIGNLGMFGPPKAPGFGGKLAELLSSISLSTLLNCLDGYAMHEGTIIIMTSNHPEVLDPALIRPGRIDTHLELGYCTHYQLQHMYQSVLDDEEAKLSDITAIPPRVIPPCEALRIMVLWRSDPEKIAPKLKERAYQLLNGAEADVPDAGLEVPVEIVIPKKLKKAANEDDSTETEAVDAAVDGSINDKEGAVDGVSEAKSVDEDESSEETAKDSSSDTSVPEKMSDSGVLLDKQQQQLGVQVV</sequence>
<accession>A0A507CFN8</accession>
<keyword evidence="5" id="KW-1185">Reference proteome</keyword>
<dbReference type="InterPro" id="IPR003959">
    <property type="entry name" value="ATPase_AAA_core"/>
</dbReference>
<dbReference type="OrthoDB" id="10251412at2759"/>
<evidence type="ECO:0000256" key="1">
    <source>
        <dbReference type="ARBA" id="ARBA00007448"/>
    </source>
</evidence>
<name>A0A507CFN8_9FUNG</name>
<protein>
    <recommendedName>
        <fullName evidence="3">AAA+ ATPase domain-containing protein</fullName>
    </recommendedName>
</protein>
<proteinExistence type="inferred from homology"/>
<dbReference type="GO" id="GO:0005524">
    <property type="term" value="F:ATP binding"/>
    <property type="evidence" value="ECO:0007669"/>
    <property type="project" value="InterPro"/>
</dbReference>
<dbReference type="PANTHER" id="PTHR23070">
    <property type="entry name" value="BCS1 AAA-TYPE ATPASE"/>
    <property type="match status" value="1"/>
</dbReference>
<dbReference type="GO" id="GO:0016887">
    <property type="term" value="F:ATP hydrolysis activity"/>
    <property type="evidence" value="ECO:0007669"/>
    <property type="project" value="InterPro"/>
</dbReference>
<dbReference type="Pfam" id="PF00004">
    <property type="entry name" value="AAA"/>
    <property type="match status" value="2"/>
</dbReference>
<dbReference type="EMBL" id="QEAO01000005">
    <property type="protein sequence ID" value="TPX36323.1"/>
    <property type="molecule type" value="Genomic_DNA"/>
</dbReference>
<dbReference type="InterPro" id="IPR027417">
    <property type="entry name" value="P-loop_NTPase"/>
</dbReference>
<feature type="domain" description="AAA+ ATPase" evidence="3">
    <location>
        <begin position="376"/>
        <end position="570"/>
    </location>
</feature>
<evidence type="ECO:0000259" key="3">
    <source>
        <dbReference type="SMART" id="SM00382"/>
    </source>
</evidence>
<organism evidence="4 5">
    <name type="scientific">Synchytrium microbalum</name>
    <dbReference type="NCBI Taxonomy" id="1806994"/>
    <lineage>
        <taxon>Eukaryota</taxon>
        <taxon>Fungi</taxon>
        <taxon>Fungi incertae sedis</taxon>
        <taxon>Chytridiomycota</taxon>
        <taxon>Chytridiomycota incertae sedis</taxon>
        <taxon>Chytridiomycetes</taxon>
        <taxon>Synchytriales</taxon>
        <taxon>Synchytriaceae</taxon>
        <taxon>Synchytrium</taxon>
    </lineage>
</organism>
<feature type="region of interest" description="Disordered" evidence="2">
    <location>
        <begin position="656"/>
        <end position="736"/>
    </location>
</feature>
<dbReference type="Proteomes" id="UP000319731">
    <property type="component" value="Unassembled WGS sequence"/>
</dbReference>
<dbReference type="SUPFAM" id="SSF52540">
    <property type="entry name" value="P-loop containing nucleoside triphosphate hydrolases"/>
    <property type="match status" value="1"/>
</dbReference>
<gene>
    <name evidence="4" type="ORF">SmJEL517_g01631</name>
</gene>
<dbReference type="GeneID" id="42002856"/>
<dbReference type="PROSITE" id="PS00674">
    <property type="entry name" value="AAA"/>
    <property type="match status" value="1"/>
</dbReference>
<dbReference type="AlphaFoldDB" id="A0A507CFN8"/>
<reference evidence="4 5" key="1">
    <citation type="journal article" date="2019" name="Sci. Rep.">
        <title>Comparative genomics of chytrid fungi reveal insights into the obligate biotrophic and pathogenic lifestyle of Synchytrium endobioticum.</title>
        <authorList>
            <person name="van de Vossenberg B.T.L.H."/>
            <person name="Warris S."/>
            <person name="Nguyen H.D.T."/>
            <person name="van Gent-Pelzer M.P.E."/>
            <person name="Joly D.L."/>
            <person name="van de Geest H.C."/>
            <person name="Bonants P.J.M."/>
            <person name="Smith D.S."/>
            <person name="Levesque C.A."/>
            <person name="van der Lee T.A.J."/>
        </authorList>
    </citation>
    <scope>NUCLEOTIDE SEQUENCE [LARGE SCALE GENOMIC DNA]</scope>
    <source>
        <strain evidence="4 5">JEL517</strain>
    </source>
</reference>
<dbReference type="SMART" id="SM00382">
    <property type="entry name" value="AAA"/>
    <property type="match status" value="1"/>
</dbReference>
<comment type="similarity">
    <text evidence="1">Belongs to the AAA ATPase family. BCS1 subfamily.</text>
</comment>
<evidence type="ECO:0000313" key="4">
    <source>
        <dbReference type="EMBL" id="TPX36323.1"/>
    </source>
</evidence>
<dbReference type="RefSeq" id="XP_031026636.1">
    <property type="nucleotide sequence ID" value="XM_031167559.1"/>
</dbReference>
<dbReference type="InterPro" id="IPR003960">
    <property type="entry name" value="ATPase_AAA_CS"/>
</dbReference>
<dbReference type="InterPro" id="IPR050747">
    <property type="entry name" value="Mitochondrial_chaperone_BCS1"/>
</dbReference>
<dbReference type="Gene3D" id="3.40.50.300">
    <property type="entry name" value="P-loop containing nucleotide triphosphate hydrolases"/>
    <property type="match status" value="1"/>
</dbReference>